<organism evidence="1 2">
    <name type="scientific">Dysosmobacter acutus</name>
    <dbReference type="NCBI Taxonomy" id="2841504"/>
    <lineage>
        <taxon>Bacteria</taxon>
        <taxon>Bacillati</taxon>
        <taxon>Bacillota</taxon>
        <taxon>Clostridia</taxon>
        <taxon>Eubacteriales</taxon>
        <taxon>Oscillospiraceae</taxon>
        <taxon>Dysosmobacter</taxon>
    </lineage>
</organism>
<name>A0ABS6FBN0_9FIRM</name>
<reference evidence="1 2" key="1">
    <citation type="submission" date="2021-06" db="EMBL/GenBank/DDBJ databases">
        <authorList>
            <person name="Sun Q."/>
            <person name="Li D."/>
        </authorList>
    </citation>
    <scope>NUCLEOTIDE SEQUENCE [LARGE SCALE GENOMIC DNA]</scope>
    <source>
        <strain evidence="1 2">MSJ-2</strain>
    </source>
</reference>
<keyword evidence="2" id="KW-1185">Reference proteome</keyword>
<accession>A0ABS6FBN0</accession>
<evidence type="ECO:0000313" key="1">
    <source>
        <dbReference type="EMBL" id="MBU5627698.1"/>
    </source>
</evidence>
<protein>
    <submittedName>
        <fullName evidence="1">Emp24/gp25L/p24 family protein</fullName>
    </submittedName>
</protein>
<sequence>MKDRVPTKPGRVKLTPVSGQANTYDMVRADQPTQEGTPLGKATLFDSGAEQAVFGDATGDHTPAEAFAALPNRIEPIGTIKTTVRTDLGDKWLLCNGDTIYGSEYRELVDLLYKKGGPFSKNFAEVNLWDGGISSQLNFIKYINGYFVVGGQRRVNNTYYASIAYAASLDGEWISLDLWSGSSSTTLNDITYANGYWVACGRRYYNTTNYAYIAYSTSISTGWATKELWYGGSNSYASEAKGVEYGNDGYWVVCGTAYGDNDNPSICRIAYAASPYDTWTNKSLYSSGNTDDTLYCIKYANGYWVAAGMAYSSGYSTSIFYTTSPSGTWTRKQLWKGLNSGANNAIHRLKYINGYWIACGEYYTSSYACNAMISYATTPSDTWTNKIVWSSTTTSSEGSRGEAVYDIVYTEGRWVVCGHAFNITNRKKGRLAYTSSFDNEWMLEDLWTDVDHNGGLSGIIYTDGVFGICGQYAPNKGHLWYSIDAIALPIVEGDFYAYIKAKEGFSEPVVELTLVVNTYVMPSFNGLTVTCPDGTTLHGTSDKVEQTVTFTFTVNQYGTYTAEVDNGKEGINSGSVTFAEGGPTTQTISV</sequence>
<dbReference type="EMBL" id="JAHLQN010000001">
    <property type="protein sequence ID" value="MBU5627698.1"/>
    <property type="molecule type" value="Genomic_DNA"/>
</dbReference>
<dbReference type="Proteomes" id="UP000787672">
    <property type="component" value="Unassembled WGS sequence"/>
</dbReference>
<evidence type="ECO:0000313" key="2">
    <source>
        <dbReference type="Proteomes" id="UP000787672"/>
    </source>
</evidence>
<comment type="caution">
    <text evidence="1">The sequence shown here is derived from an EMBL/GenBank/DDBJ whole genome shotgun (WGS) entry which is preliminary data.</text>
</comment>
<gene>
    <name evidence="1" type="ORF">KQI82_12340</name>
</gene>
<dbReference type="RefSeq" id="WP_216633042.1">
    <property type="nucleotide sequence ID" value="NZ_JAHLQN010000001.1"/>
</dbReference>
<proteinExistence type="predicted"/>